<gene>
    <name evidence="1" type="ORF">NVS88_18075</name>
</gene>
<comment type="caution">
    <text evidence="1">The sequence shown here is derived from an EMBL/GenBank/DDBJ whole genome shotgun (WGS) entry which is preliminary data.</text>
</comment>
<dbReference type="AlphaFoldDB" id="A0A9X4M3P6"/>
<keyword evidence="1" id="KW-0238">DNA-binding</keyword>
<dbReference type="GO" id="GO:0003677">
    <property type="term" value="F:DNA binding"/>
    <property type="evidence" value="ECO:0007669"/>
    <property type="project" value="UniProtKB-KW"/>
</dbReference>
<dbReference type="Pfam" id="PF06224">
    <property type="entry name" value="AlkZ-like"/>
    <property type="match status" value="1"/>
</dbReference>
<accession>A0A9X4M3P6</accession>
<reference evidence="1" key="1">
    <citation type="submission" date="2022-08" db="EMBL/GenBank/DDBJ databases">
        <title>Genome analysis of Corynebacteriales strain.</title>
        <authorList>
            <person name="Lee S.D."/>
        </authorList>
    </citation>
    <scope>NUCLEOTIDE SEQUENCE</scope>
    <source>
        <strain evidence="1">D3-21</strain>
    </source>
</reference>
<dbReference type="RefSeq" id="WP_332520536.1">
    <property type="nucleotide sequence ID" value="NZ_JANRHA010000013.1"/>
</dbReference>
<evidence type="ECO:0000313" key="1">
    <source>
        <dbReference type="EMBL" id="MDG3016465.1"/>
    </source>
</evidence>
<proteinExistence type="predicted"/>
<organism evidence="1 2">
    <name type="scientific">Speluncibacter jeojiensis</name>
    <dbReference type="NCBI Taxonomy" id="2710754"/>
    <lineage>
        <taxon>Bacteria</taxon>
        <taxon>Bacillati</taxon>
        <taxon>Actinomycetota</taxon>
        <taxon>Actinomycetes</taxon>
        <taxon>Mycobacteriales</taxon>
        <taxon>Speluncibacteraceae</taxon>
        <taxon>Speluncibacter</taxon>
    </lineage>
</organism>
<name>A0A9X4M3P6_9ACTN</name>
<dbReference type="PANTHER" id="PTHR38479">
    <property type="entry name" value="LMO0824 PROTEIN"/>
    <property type="match status" value="1"/>
</dbReference>
<protein>
    <submittedName>
        <fullName evidence="1">Winged helix DNA-binding domain-containing protein</fullName>
    </submittedName>
</protein>
<dbReference type="InterPro" id="IPR009351">
    <property type="entry name" value="AlkZ-like"/>
</dbReference>
<dbReference type="PANTHER" id="PTHR38479:SF2">
    <property type="entry name" value="WINGED HELIX DNA-BINDING DOMAIN-CONTAINING PROTEIN"/>
    <property type="match status" value="1"/>
</dbReference>
<evidence type="ECO:0000313" key="2">
    <source>
        <dbReference type="Proteomes" id="UP001152755"/>
    </source>
</evidence>
<dbReference type="Proteomes" id="UP001152755">
    <property type="component" value="Unassembled WGS sequence"/>
</dbReference>
<keyword evidence="2" id="KW-1185">Reference proteome</keyword>
<dbReference type="EMBL" id="JANRHA010000013">
    <property type="protein sequence ID" value="MDG3016465.1"/>
    <property type="molecule type" value="Genomic_DNA"/>
</dbReference>
<sequence>MTTPRELALLRMVAQKIAGPGAATATEAVRWLTAMQAQDYPGALTSVALRTAGPGRESVLAALDSGEVVRSWPMRGTLHFVLAEDLPWMLALTGPRTLSGAAARHRGLGIDEAAVNHARDVAVGALAGGGRLDQRDLMDVWERAGIATADQRGRHLIWTLSLTGAVCLGPVRDGRQQVVLLDEWVPAPRVLSEEEALGEWVLRYFRSHGPATLKDFGWWTKLTVRQAKAGLAQVIDQLARIEVDGVEYYMDPRTPELLGEHRNDARAVHLLPGFDEFILGYRDRSAAVDPRFSELLCPGGNGMFFPTVVDGGQVVGTWKRNGRKSGEPVHASAFTRFSARVEKAIPRVYAGLG</sequence>